<feature type="domain" description="C2" evidence="10">
    <location>
        <begin position="198"/>
        <end position="321"/>
    </location>
</feature>
<keyword evidence="8 9" id="KW-0472">Membrane</keyword>
<feature type="transmembrane region" description="Helical" evidence="9">
    <location>
        <begin position="624"/>
        <end position="656"/>
    </location>
</feature>
<dbReference type="FunFam" id="2.60.40.150:FF:000128">
    <property type="entry name" value="C2 domain-containing protein"/>
    <property type="match status" value="1"/>
</dbReference>
<keyword evidence="4" id="KW-0479">Metal-binding</keyword>
<organism evidence="11 12">
    <name type="scientific">Theobroma cacao</name>
    <name type="common">Cacao</name>
    <name type="synonym">Cocoa</name>
    <dbReference type="NCBI Taxonomy" id="3641"/>
    <lineage>
        <taxon>Eukaryota</taxon>
        <taxon>Viridiplantae</taxon>
        <taxon>Streptophyta</taxon>
        <taxon>Embryophyta</taxon>
        <taxon>Tracheophyta</taxon>
        <taxon>Spermatophyta</taxon>
        <taxon>Magnoliopsida</taxon>
        <taxon>eudicotyledons</taxon>
        <taxon>Gunneridae</taxon>
        <taxon>Pentapetalae</taxon>
        <taxon>rosids</taxon>
        <taxon>malvids</taxon>
        <taxon>Malvales</taxon>
        <taxon>Malvaceae</taxon>
        <taxon>Byttnerioideae</taxon>
        <taxon>Theobroma</taxon>
    </lineage>
</organism>
<dbReference type="FunFam" id="2.60.40.150:FF:000090">
    <property type="entry name" value="C2 domain-containing protein"/>
    <property type="match status" value="1"/>
</dbReference>
<dbReference type="InParanoid" id="A0A061EXN6"/>
<dbReference type="PROSITE" id="PS50004">
    <property type="entry name" value="C2"/>
    <property type="match status" value="3"/>
</dbReference>
<dbReference type="STRING" id="3641.A0A061EXN6"/>
<proteinExistence type="inferred from homology"/>
<evidence type="ECO:0000256" key="6">
    <source>
        <dbReference type="ARBA" id="ARBA00022837"/>
    </source>
</evidence>
<dbReference type="InterPro" id="IPR013583">
    <property type="entry name" value="MCTP_C"/>
</dbReference>
<dbReference type="GO" id="GO:0005789">
    <property type="term" value="C:endoplasmic reticulum membrane"/>
    <property type="evidence" value="ECO:0007669"/>
    <property type="project" value="EnsemblPlants"/>
</dbReference>
<dbReference type="InterPro" id="IPR047257">
    <property type="entry name" value="C2B_MCTP_PRT_plant"/>
</dbReference>
<dbReference type="Proteomes" id="UP000026915">
    <property type="component" value="Chromosome 5"/>
</dbReference>
<keyword evidence="11" id="KW-0808">Transferase</keyword>
<keyword evidence="6" id="KW-0106">Calcium</keyword>
<feature type="transmembrane region" description="Helical" evidence="9">
    <location>
        <begin position="739"/>
        <end position="768"/>
    </location>
</feature>
<dbReference type="InterPro" id="IPR047258">
    <property type="entry name" value="C2C_MCTP_PRT_plant"/>
</dbReference>
<dbReference type="Gramene" id="EOY09438">
    <property type="protein sequence ID" value="EOY09438"/>
    <property type="gene ID" value="TCM_024857"/>
</dbReference>
<dbReference type="InterPro" id="IPR035892">
    <property type="entry name" value="C2_domain_sf"/>
</dbReference>
<name>A0A061EXN6_THECC</name>
<sequence length="796" mass="91697">MNPAAAANQKEEFKLKDTKPQLGERWPHGGMRGGGGWISSERATSTYDLVEQMFYLYVRVVKAKDLPTNPVTGNIDPYVEVKLGNYKGKTQHFEKKTNPEWNQVFAFSKEKLQSSILEVFVRDREMVGRDDYVGKVIFDMNEVPTRVPPDSPLAPQWYRLEHRRGDSKVKGEVMLAVWMGTQADEAFPEAWHTDAASVQGEGVFNIRSKVYVSPKLWYLRVNVIEAQDVEPHDRSQLPQAFVKAQVGNQILKTKLCPQKTINPMWNEDLIFVAAEPFEEQLYLTVENKVTSAKDEVMGRLILPLHDFERRLDHRPVHSKWCNLEKFGFGALEGDKRHELKFSSRVHLRVCLEGAYHVLDESTMYISDQRPTARQLWKNPIGILEVGILSAQGLQPMKTKDGRGTTDAYCVAKYGQKWVRTRTIMESFNPKWNEQYTWEVYDPCTVITLGVFDNCHLGGSEKPASGSGGKNDSRIGKVRIRLSTLETDRIYTNSYPLLVLQTSGLKKMGELQLAVRFTCLSLANMIYLYWHPLLPKMHYLHPFTVNQLDSLRYQAMNIVAVRLGRAEPPLRKEVVEYMLDVDSHMWSMRRSKANFFRIVSLFSGVLAMSKWLGDVCHWKNPVTSILVHVLFFILICYPELILPTIFLYMFLIGIWNYRFRPRHPPHMDTKLSWAEVVHPDELDEEFDTFPTSKAQDVVRMRYDRLRSVAGRIQTVVGDMATQGERFLALLSWRDPRATSLFVIFCLIAAVALYVTPFKIMALVAGLFWLRHPRFRSKLPSVPSNFFRRLPSRADSML</sequence>
<comment type="subcellular location">
    <subcellularLocation>
        <location evidence="1">Membrane</location>
        <topology evidence="1">Multi-pass membrane protein</topology>
    </subcellularLocation>
</comment>
<feature type="domain" description="C2" evidence="10">
    <location>
        <begin position="37"/>
        <end position="158"/>
    </location>
</feature>
<comment type="similarity">
    <text evidence="2">Belongs to the MCTP family.</text>
</comment>
<evidence type="ECO:0000313" key="12">
    <source>
        <dbReference type="Proteomes" id="UP000026915"/>
    </source>
</evidence>
<accession>A0A061EXN6</accession>
<evidence type="ECO:0000256" key="5">
    <source>
        <dbReference type="ARBA" id="ARBA00022737"/>
    </source>
</evidence>
<dbReference type="InterPro" id="IPR047259">
    <property type="entry name" value="QUIRKY-like"/>
</dbReference>
<dbReference type="FunFam" id="2.60.40.150:FF:000119">
    <property type="entry name" value="C2 domain-containing protein"/>
    <property type="match status" value="1"/>
</dbReference>
<keyword evidence="11" id="KW-0328">Glycosyltransferase</keyword>
<dbReference type="CDD" id="cd04019">
    <property type="entry name" value="C2C_MCTP_PRT_plant"/>
    <property type="match status" value="1"/>
</dbReference>
<dbReference type="InterPro" id="IPR047255">
    <property type="entry name" value="C2D_MCTP_PRT_plant"/>
</dbReference>
<dbReference type="PANTHER" id="PTHR31425:SF37">
    <property type="entry name" value="FT-INTERACTING PROTEIN 1"/>
    <property type="match status" value="1"/>
</dbReference>
<dbReference type="AlphaFoldDB" id="A0A061EXN6"/>
<keyword evidence="5" id="KW-0677">Repeat</keyword>
<evidence type="ECO:0000256" key="9">
    <source>
        <dbReference type="SAM" id="Phobius"/>
    </source>
</evidence>
<dbReference type="EMBL" id="CM001883">
    <property type="protein sequence ID" value="EOY09438.1"/>
    <property type="molecule type" value="Genomic_DNA"/>
</dbReference>
<evidence type="ECO:0000256" key="4">
    <source>
        <dbReference type="ARBA" id="ARBA00022723"/>
    </source>
</evidence>
<dbReference type="SUPFAM" id="SSF49562">
    <property type="entry name" value="C2 domain (Calcium/lipid-binding domain, CaLB)"/>
    <property type="match status" value="3"/>
</dbReference>
<keyword evidence="3 9" id="KW-0812">Transmembrane</keyword>
<dbReference type="HOGENOM" id="CLU_003762_1_0_1"/>
<evidence type="ECO:0000256" key="8">
    <source>
        <dbReference type="ARBA" id="ARBA00023136"/>
    </source>
</evidence>
<evidence type="ECO:0000256" key="3">
    <source>
        <dbReference type="ARBA" id="ARBA00022692"/>
    </source>
</evidence>
<dbReference type="SMART" id="SM00239">
    <property type="entry name" value="C2"/>
    <property type="match status" value="3"/>
</dbReference>
<feature type="transmembrane region" description="Helical" evidence="9">
    <location>
        <begin position="594"/>
        <end position="612"/>
    </location>
</feature>
<evidence type="ECO:0000256" key="1">
    <source>
        <dbReference type="ARBA" id="ARBA00004141"/>
    </source>
</evidence>
<evidence type="ECO:0000256" key="2">
    <source>
        <dbReference type="ARBA" id="ARBA00007923"/>
    </source>
</evidence>
<dbReference type="FunCoup" id="A0A061EXN6">
    <property type="interactions" value="523"/>
</dbReference>
<evidence type="ECO:0000313" key="11">
    <source>
        <dbReference type="EMBL" id="EOY09438.1"/>
    </source>
</evidence>
<keyword evidence="7 9" id="KW-1133">Transmembrane helix</keyword>
<dbReference type="OMA" id="KTTNPMW"/>
<dbReference type="CDD" id="cd08379">
    <property type="entry name" value="C2D_MCTP_PRT_plant"/>
    <property type="match status" value="1"/>
</dbReference>
<dbReference type="GO" id="GO:0048578">
    <property type="term" value="P:positive regulation of long-day photoperiodism, flowering"/>
    <property type="evidence" value="ECO:0007669"/>
    <property type="project" value="EnsemblPlants"/>
</dbReference>
<dbReference type="Pfam" id="PF00168">
    <property type="entry name" value="C2"/>
    <property type="match status" value="3"/>
</dbReference>
<evidence type="ECO:0000259" key="10">
    <source>
        <dbReference type="PROSITE" id="PS50004"/>
    </source>
</evidence>
<reference evidence="11 12" key="1">
    <citation type="journal article" date="2013" name="Genome Biol.">
        <title>The genome sequence of the most widely cultivated cacao type and its use to identify candidate genes regulating pod color.</title>
        <authorList>
            <person name="Motamayor J.C."/>
            <person name="Mockaitis K."/>
            <person name="Schmutz J."/>
            <person name="Haiminen N."/>
            <person name="Iii D.L."/>
            <person name="Cornejo O."/>
            <person name="Findley S.D."/>
            <person name="Zheng P."/>
            <person name="Utro F."/>
            <person name="Royaert S."/>
            <person name="Saski C."/>
            <person name="Jenkins J."/>
            <person name="Podicheti R."/>
            <person name="Zhao M."/>
            <person name="Scheffler B.E."/>
            <person name="Stack J.C."/>
            <person name="Feltus F.A."/>
            <person name="Mustiga G.M."/>
            <person name="Amores F."/>
            <person name="Phillips W."/>
            <person name="Marelli J.P."/>
            <person name="May G.D."/>
            <person name="Shapiro H."/>
            <person name="Ma J."/>
            <person name="Bustamante C.D."/>
            <person name="Schnell R.J."/>
            <person name="Main D."/>
            <person name="Gilbert D."/>
            <person name="Parida L."/>
            <person name="Kuhn D.N."/>
        </authorList>
    </citation>
    <scope>NUCLEOTIDE SEQUENCE [LARGE SCALE GENOMIC DNA]</scope>
    <source>
        <strain evidence="12">cv. Matina 1-6</strain>
    </source>
</reference>
<dbReference type="eggNOG" id="ENOG502QR9H">
    <property type="taxonomic scope" value="Eukaryota"/>
</dbReference>
<gene>
    <name evidence="11" type="ORF">TCM_024857</name>
</gene>
<dbReference type="InterPro" id="IPR000008">
    <property type="entry name" value="C2_dom"/>
</dbReference>
<feature type="transmembrane region" description="Helical" evidence="9">
    <location>
        <begin position="512"/>
        <end position="529"/>
    </location>
</feature>
<keyword evidence="12" id="KW-1185">Reference proteome</keyword>
<dbReference type="GO" id="GO:0016757">
    <property type="term" value="F:glycosyltransferase activity"/>
    <property type="evidence" value="ECO:0007669"/>
    <property type="project" value="UniProtKB-KW"/>
</dbReference>
<dbReference type="PANTHER" id="PTHR31425">
    <property type="entry name" value="PHOSPHORIBOSYLANTHRANILATE TRANSFERASE ISOFORM 1"/>
    <property type="match status" value="1"/>
</dbReference>
<feature type="domain" description="C2" evidence="10">
    <location>
        <begin position="359"/>
        <end position="494"/>
    </location>
</feature>
<evidence type="ECO:0000256" key="7">
    <source>
        <dbReference type="ARBA" id="ARBA00022989"/>
    </source>
</evidence>
<dbReference type="Pfam" id="PF08372">
    <property type="entry name" value="PRT_C"/>
    <property type="match status" value="1"/>
</dbReference>
<dbReference type="Gene3D" id="2.60.40.150">
    <property type="entry name" value="C2 domain"/>
    <property type="match status" value="3"/>
</dbReference>
<dbReference type="GO" id="GO:0046872">
    <property type="term" value="F:metal ion binding"/>
    <property type="evidence" value="ECO:0007669"/>
    <property type="project" value="UniProtKB-KW"/>
</dbReference>
<protein>
    <submittedName>
        <fullName evidence="11">C2 calcium/lipid-binding plant phosphoribosyltransferase family protein</fullName>
    </submittedName>
</protein>
<dbReference type="CDD" id="cd08378">
    <property type="entry name" value="C2B_MCTP_PRT_plant"/>
    <property type="match status" value="1"/>
</dbReference>